<dbReference type="Pfam" id="PF07985">
    <property type="entry name" value="SRR1"/>
    <property type="match status" value="1"/>
</dbReference>
<evidence type="ECO:0000313" key="4">
    <source>
        <dbReference type="EMBL" id="KAK1285566.1"/>
    </source>
</evidence>
<reference evidence="4" key="2">
    <citation type="submission" date="2023-06" db="EMBL/GenBank/DDBJ databases">
        <authorList>
            <person name="Ma L."/>
            <person name="Liu K.-W."/>
            <person name="Li Z."/>
            <person name="Hsiao Y.-Y."/>
            <person name="Qi Y."/>
            <person name="Fu T."/>
            <person name="Tang G."/>
            <person name="Zhang D."/>
            <person name="Sun W.-H."/>
            <person name="Liu D.-K."/>
            <person name="Li Y."/>
            <person name="Chen G.-Z."/>
            <person name="Liu X.-D."/>
            <person name="Liao X.-Y."/>
            <person name="Jiang Y.-T."/>
            <person name="Yu X."/>
            <person name="Hao Y."/>
            <person name="Huang J."/>
            <person name="Zhao X.-W."/>
            <person name="Ke S."/>
            <person name="Chen Y.-Y."/>
            <person name="Wu W.-L."/>
            <person name="Hsu J.-L."/>
            <person name="Lin Y.-F."/>
            <person name="Huang M.-D."/>
            <person name="Li C.-Y."/>
            <person name="Huang L."/>
            <person name="Wang Z.-W."/>
            <person name="Zhao X."/>
            <person name="Zhong W.-Y."/>
            <person name="Peng D.-H."/>
            <person name="Ahmad S."/>
            <person name="Lan S."/>
            <person name="Zhang J.-S."/>
            <person name="Tsai W.-C."/>
            <person name="Van De Peer Y."/>
            <person name="Liu Z.-J."/>
        </authorList>
    </citation>
    <scope>NUCLEOTIDE SEQUENCE</scope>
    <source>
        <strain evidence="4">CP</strain>
        <tissue evidence="4">Leaves</tissue>
    </source>
</reference>
<gene>
    <name evidence="4" type="ORF">QJS10_CPB20g01142</name>
</gene>
<dbReference type="EMBL" id="JAUJYO010000020">
    <property type="protein sequence ID" value="KAK1285566.1"/>
    <property type="molecule type" value="Genomic_DNA"/>
</dbReference>
<dbReference type="InterPro" id="IPR040044">
    <property type="entry name" value="SRR1L"/>
</dbReference>
<feature type="domain" description="SRR1-like" evidence="3">
    <location>
        <begin position="132"/>
        <end position="295"/>
    </location>
</feature>
<comment type="caution">
    <text evidence="4">The sequence shown here is derived from an EMBL/GenBank/DDBJ whole genome shotgun (WGS) entry which is preliminary data.</text>
</comment>
<dbReference type="AlphaFoldDB" id="A0AAV9C9G4"/>
<proteinExistence type="inferred from homology"/>
<protein>
    <recommendedName>
        <fullName evidence="3">SRR1-like domain-containing protein</fullName>
    </recommendedName>
</protein>
<reference evidence="4" key="1">
    <citation type="journal article" date="2023" name="Nat. Commun.">
        <title>Diploid and tetraploid genomes of Acorus and the evolution of monocots.</title>
        <authorList>
            <person name="Ma L."/>
            <person name="Liu K.W."/>
            <person name="Li Z."/>
            <person name="Hsiao Y.Y."/>
            <person name="Qi Y."/>
            <person name="Fu T."/>
            <person name="Tang G.D."/>
            <person name="Zhang D."/>
            <person name="Sun W.H."/>
            <person name="Liu D.K."/>
            <person name="Li Y."/>
            <person name="Chen G.Z."/>
            <person name="Liu X.D."/>
            <person name="Liao X.Y."/>
            <person name="Jiang Y.T."/>
            <person name="Yu X."/>
            <person name="Hao Y."/>
            <person name="Huang J."/>
            <person name="Zhao X.W."/>
            <person name="Ke S."/>
            <person name="Chen Y.Y."/>
            <person name="Wu W.L."/>
            <person name="Hsu J.L."/>
            <person name="Lin Y.F."/>
            <person name="Huang M.D."/>
            <person name="Li C.Y."/>
            <person name="Huang L."/>
            <person name="Wang Z.W."/>
            <person name="Zhao X."/>
            <person name="Zhong W.Y."/>
            <person name="Peng D.H."/>
            <person name="Ahmad S."/>
            <person name="Lan S."/>
            <person name="Zhang J.S."/>
            <person name="Tsai W.C."/>
            <person name="Van de Peer Y."/>
            <person name="Liu Z.J."/>
        </authorList>
    </citation>
    <scope>NUCLEOTIDE SEQUENCE</scope>
    <source>
        <strain evidence="4">CP</strain>
    </source>
</reference>
<evidence type="ECO:0000259" key="3">
    <source>
        <dbReference type="Pfam" id="PF07985"/>
    </source>
</evidence>
<accession>A0AAV9C9G4</accession>
<dbReference type="InterPro" id="IPR012942">
    <property type="entry name" value="SRR1-like"/>
</dbReference>
<organism evidence="4 5">
    <name type="scientific">Acorus calamus</name>
    <name type="common">Sweet flag</name>
    <dbReference type="NCBI Taxonomy" id="4465"/>
    <lineage>
        <taxon>Eukaryota</taxon>
        <taxon>Viridiplantae</taxon>
        <taxon>Streptophyta</taxon>
        <taxon>Embryophyta</taxon>
        <taxon>Tracheophyta</taxon>
        <taxon>Spermatophyta</taxon>
        <taxon>Magnoliopsida</taxon>
        <taxon>Liliopsida</taxon>
        <taxon>Acoraceae</taxon>
        <taxon>Acorus</taxon>
    </lineage>
</organism>
<dbReference type="GO" id="GO:0005634">
    <property type="term" value="C:nucleus"/>
    <property type="evidence" value="ECO:0007669"/>
    <property type="project" value="TreeGrafter"/>
</dbReference>
<evidence type="ECO:0000313" key="5">
    <source>
        <dbReference type="Proteomes" id="UP001180020"/>
    </source>
</evidence>
<dbReference type="PANTHER" id="PTHR28626:SF3">
    <property type="entry name" value="SRR1-LIKE PROTEIN"/>
    <property type="match status" value="1"/>
</dbReference>
<evidence type="ECO:0000256" key="2">
    <source>
        <dbReference type="SAM" id="MobiDB-lite"/>
    </source>
</evidence>
<dbReference type="PANTHER" id="PTHR28626">
    <property type="entry name" value="SRR1-LIKE PROTEIN"/>
    <property type="match status" value="1"/>
</dbReference>
<evidence type="ECO:0000256" key="1">
    <source>
        <dbReference type="ARBA" id="ARBA00009856"/>
    </source>
</evidence>
<dbReference type="GO" id="GO:0005737">
    <property type="term" value="C:cytoplasm"/>
    <property type="evidence" value="ECO:0007669"/>
    <property type="project" value="TreeGrafter"/>
</dbReference>
<comment type="similarity">
    <text evidence="1">Belongs to the SRR1 family.</text>
</comment>
<sequence>MSQPTSGRDSSGAAAPPRTSSMAAPDGPVTQNPNEKWTIVTARRNRRRGKPMSQPTHTTEALIRGGSAGPWTPIDTETDPERESNLLQKMRSSLKRVEASKLYLDLLQQLQSPSPVREGLDRIRKASDDADLTMVVYGIGSIESDGPPRLQLSLAILLADRIGIGRTEIFDPVLSSTECRVIEALGCAVLSFNDCGRRAVLGPTLFFMPHCEAGLYDGLLEANWRPSRMNRMAVLGNSFRAYAAHASLVGRPTWGRPVPYLMEAERLASEVEVEVGTGGDEGVFFRAFQDTSWHFFDLDLDMDLPHLLH</sequence>
<dbReference type="Proteomes" id="UP001180020">
    <property type="component" value="Unassembled WGS sequence"/>
</dbReference>
<keyword evidence="5" id="KW-1185">Reference proteome</keyword>
<feature type="region of interest" description="Disordered" evidence="2">
    <location>
        <begin position="1"/>
        <end position="83"/>
    </location>
</feature>
<name>A0AAV9C9G4_ACOCL</name>